<feature type="region of interest" description="Disordered" evidence="1">
    <location>
        <begin position="568"/>
        <end position="598"/>
    </location>
</feature>
<dbReference type="RefSeq" id="XP_021866587.1">
    <property type="nucleotide sequence ID" value="XM_022010895.1"/>
</dbReference>
<dbReference type="PANTHER" id="PTHR31105">
    <property type="entry name" value="EXTRA-LARGE G-PROTEIN-LIKE"/>
    <property type="match status" value="1"/>
</dbReference>
<dbReference type="OrthoDB" id="1930285at2759"/>
<dbReference type="Proteomes" id="UP000813463">
    <property type="component" value="Chromosome 1"/>
</dbReference>
<feature type="compositionally biased region" description="Basic and acidic residues" evidence="1">
    <location>
        <begin position="288"/>
        <end position="299"/>
    </location>
</feature>
<feature type="compositionally biased region" description="Basic and acidic residues" evidence="1">
    <location>
        <begin position="96"/>
        <end position="106"/>
    </location>
</feature>
<evidence type="ECO:0000259" key="2">
    <source>
        <dbReference type="Pfam" id="PF11331"/>
    </source>
</evidence>
<feature type="region of interest" description="Disordered" evidence="1">
    <location>
        <begin position="141"/>
        <end position="173"/>
    </location>
</feature>
<evidence type="ECO:0000313" key="6">
    <source>
        <dbReference type="RefSeq" id="XP_021866589.1"/>
    </source>
</evidence>
<accession>A0A9R0JEY4</accession>
<feature type="region of interest" description="Disordered" evidence="1">
    <location>
        <begin position="968"/>
        <end position="1031"/>
    </location>
</feature>
<feature type="compositionally biased region" description="Polar residues" evidence="1">
    <location>
        <begin position="158"/>
        <end position="171"/>
    </location>
</feature>
<feature type="compositionally biased region" description="Basic residues" evidence="1">
    <location>
        <begin position="702"/>
        <end position="711"/>
    </location>
</feature>
<sequence>MTNKQQPKVRLVKCPRCAKILPEPEHVPLYSCGGCGTTLQAKNYRGSHKNTALSSHEQDVTRSNGITNARNGGESSGSSRRSSTSGEHLSVQGKSSNRDIVEKSSDSEQDGVSDHTLLSKESSFLKSNGQVDRKVDQFDLMDQNQEEDQDALKRFSKSPHNTTLSEESNFMENKENGVIDSEMDQFDSEDQVDDDSCTVIGDKDPEKVVNSVQDERCNGIVVEEQRRDVKTFILQGYQVLEGKESQQLAEVRGSMEDLNDDHEQIQVGYVNSFKHVSSPTETPAIKSPAEHASDQQMSEETRKIDLLGKHFNQDQHKQKQKQTGYVISAKHTSSLIESPTIMNPPEDGASEYEVSEETKKMHVVGKHPHQDQHEQKQVGYVNSTKDAFSLTESLTIEKPTQLDSENPGEYDAFDHGLSKETRKVHYVGEQSHQDISGNEITCHDAEISEEDESGKEYCNATGPHNSVECIADRLGSVKLSGADALSREINQSVSGTEHGLQVCGSHSVSAPSNATYLKISHEKGTMYDSKDACRERNSFDNAKGTSKKQNKKFKNSAVYKDIEGGSSLLKEIPRSPTKRSPAYDGSVSSSDGNDDKVPGQQLQISAEILSTNNDDAEDSPEWNNILSERMIYSNSRAQISDEKLKSSIAEEQGALDENGIPRRNNRFRPNRDSFVPRVPFHTRNSETGSSSSYAVHDEPPSHQKHHHPYRRRFSEAPLYREKEFQPMYYNYETSGEIYERPKYHQPCIDRRKRAESWSQSGTLQRMSYSGEIYDGRYSYMHRYPEDRRWSAQLPPPPSVCCHQGIYMGPTWENRYESYPASPQRFVESESSCGWGYDTTDDQMQKDQMMRRLREKRQAVKREFYPIAGGAPFLTCCFCFNVLQLPRCLLLSRITRRNHKLQCGACSRILEFSIDNNGASLAPSDTTNVDKNVNLAASSHVNHSRRSSLNSADGRELLSRDSFGREKRKAISGSLRNGERMEDFHDTSRGRESKVSWKMPSRSKSPLHRLMGYSSPQDLLTGHEYDDDDDVE</sequence>
<dbReference type="GeneID" id="110805303"/>
<dbReference type="GO" id="GO:1900150">
    <property type="term" value="P:regulation of defense response to fungus"/>
    <property type="evidence" value="ECO:0007669"/>
    <property type="project" value="InterPro"/>
</dbReference>
<evidence type="ECO:0000313" key="5">
    <source>
        <dbReference type="RefSeq" id="XP_021866587.1"/>
    </source>
</evidence>
<evidence type="ECO:0000313" key="4">
    <source>
        <dbReference type="Proteomes" id="UP000813463"/>
    </source>
</evidence>
<evidence type="ECO:0000256" key="1">
    <source>
        <dbReference type="SAM" id="MobiDB-lite"/>
    </source>
</evidence>
<dbReference type="Pfam" id="PF22910">
    <property type="entry name" value="EDR4-like_1st"/>
    <property type="match status" value="1"/>
</dbReference>
<evidence type="ECO:0000259" key="3">
    <source>
        <dbReference type="Pfam" id="PF22910"/>
    </source>
</evidence>
<feature type="compositionally biased region" description="Basic and acidic residues" evidence="1">
    <location>
        <begin position="976"/>
        <end position="994"/>
    </location>
</feature>
<dbReference type="RefSeq" id="XP_021866589.1">
    <property type="nucleotide sequence ID" value="XM_022010897.1"/>
</dbReference>
<feature type="domain" description="Probable zinc-ribbon" evidence="2">
    <location>
        <begin position="867"/>
        <end position="913"/>
    </location>
</feature>
<dbReference type="InterPro" id="IPR021480">
    <property type="entry name" value="Zinc_ribbon_12"/>
</dbReference>
<feature type="compositionally biased region" description="Low complexity" evidence="1">
    <location>
        <begin position="72"/>
        <end position="87"/>
    </location>
</feature>
<feature type="compositionally biased region" description="Polar residues" evidence="1">
    <location>
        <begin position="49"/>
        <end position="70"/>
    </location>
</feature>
<dbReference type="InterPro" id="IPR055126">
    <property type="entry name" value="EDR4-like_N"/>
</dbReference>
<dbReference type="KEGG" id="soe:110805303"/>
<gene>
    <name evidence="5 6" type="primary">LOC110805303</name>
</gene>
<feature type="region of interest" description="Disordered" evidence="1">
    <location>
        <begin position="658"/>
        <end position="712"/>
    </location>
</feature>
<organism evidence="4 5">
    <name type="scientific">Spinacia oleracea</name>
    <name type="common">Spinach</name>
    <dbReference type="NCBI Taxonomy" id="3562"/>
    <lineage>
        <taxon>Eukaryota</taxon>
        <taxon>Viridiplantae</taxon>
        <taxon>Streptophyta</taxon>
        <taxon>Embryophyta</taxon>
        <taxon>Tracheophyta</taxon>
        <taxon>Spermatophyta</taxon>
        <taxon>Magnoliopsida</taxon>
        <taxon>eudicotyledons</taxon>
        <taxon>Gunneridae</taxon>
        <taxon>Pentapetalae</taxon>
        <taxon>Caryophyllales</taxon>
        <taxon>Chenopodiaceae</taxon>
        <taxon>Chenopodioideae</taxon>
        <taxon>Anserineae</taxon>
        <taxon>Spinacia</taxon>
    </lineage>
</organism>
<dbReference type="Pfam" id="PF11331">
    <property type="entry name" value="Zn_ribbon_12"/>
    <property type="match status" value="1"/>
</dbReference>
<feature type="region of interest" description="Disordered" evidence="1">
    <location>
        <begin position="47"/>
        <end position="124"/>
    </location>
</feature>
<keyword evidence="4" id="KW-1185">Reference proteome</keyword>
<name>A0A9R0JEY4_SPIOL</name>
<dbReference type="InterPro" id="IPR040244">
    <property type="entry name" value="EDR4-like"/>
</dbReference>
<proteinExistence type="predicted"/>
<reference evidence="4" key="1">
    <citation type="journal article" date="2021" name="Nat. Commun.">
        <title>Genomic analyses provide insights into spinach domestication and the genetic basis of agronomic traits.</title>
        <authorList>
            <person name="Cai X."/>
            <person name="Sun X."/>
            <person name="Xu C."/>
            <person name="Sun H."/>
            <person name="Wang X."/>
            <person name="Ge C."/>
            <person name="Zhang Z."/>
            <person name="Wang Q."/>
            <person name="Fei Z."/>
            <person name="Jiao C."/>
            <person name="Wang Q."/>
        </authorList>
    </citation>
    <scope>NUCLEOTIDE SEQUENCE [LARGE SCALE GENOMIC DNA]</scope>
    <source>
        <strain evidence="4">cv. Varoflay</strain>
    </source>
</reference>
<protein>
    <submittedName>
        <fullName evidence="5 6">Protein ENHANCED DISEASE RESISTANCE 4</fullName>
    </submittedName>
</protein>
<feature type="region of interest" description="Disordered" evidence="1">
    <location>
        <begin position="275"/>
        <end position="299"/>
    </location>
</feature>
<reference evidence="5 6" key="2">
    <citation type="submission" date="2025-04" db="UniProtKB">
        <authorList>
            <consortium name="RefSeq"/>
        </authorList>
    </citation>
    <scope>IDENTIFICATION</scope>
</reference>
<feature type="domain" description="Enhanced disease resistance 4-like N-terminal" evidence="3">
    <location>
        <begin position="8"/>
        <end position="41"/>
    </location>
</feature>
<dbReference type="AlphaFoldDB" id="A0A9R0JEY4"/>
<dbReference type="PANTHER" id="PTHR31105:SF38">
    <property type="entry name" value="PROTEIN ENHANCED DISEASE RESISTANCE 4"/>
    <property type="match status" value="1"/>
</dbReference>